<dbReference type="Gene3D" id="1.10.287.130">
    <property type="match status" value="1"/>
</dbReference>
<organism evidence="11 12">
    <name type="scientific">Paracoccus lichenicola</name>
    <dbReference type="NCBI Taxonomy" id="2665644"/>
    <lineage>
        <taxon>Bacteria</taxon>
        <taxon>Pseudomonadati</taxon>
        <taxon>Pseudomonadota</taxon>
        <taxon>Alphaproteobacteria</taxon>
        <taxon>Rhodobacterales</taxon>
        <taxon>Paracoccaceae</taxon>
        <taxon>Paracoccus</taxon>
    </lineage>
</organism>
<dbReference type="InterPro" id="IPR003594">
    <property type="entry name" value="HATPase_dom"/>
</dbReference>
<comment type="catalytic activity">
    <reaction evidence="1">
        <text>ATP + protein L-histidine = ADP + protein N-phospho-L-histidine.</text>
        <dbReference type="EC" id="2.7.13.3"/>
    </reaction>
</comment>
<dbReference type="RefSeq" id="WP_154763345.1">
    <property type="nucleotide sequence ID" value="NZ_WMBT01000001.1"/>
</dbReference>
<evidence type="ECO:0000256" key="2">
    <source>
        <dbReference type="ARBA" id="ARBA00012438"/>
    </source>
</evidence>
<keyword evidence="9" id="KW-1133">Transmembrane helix</keyword>
<dbReference type="InterPro" id="IPR003661">
    <property type="entry name" value="HisK_dim/P_dom"/>
</dbReference>
<dbReference type="SMART" id="SM00387">
    <property type="entry name" value="HATPase_c"/>
    <property type="match status" value="1"/>
</dbReference>
<accession>A0A6L6HM06</accession>
<dbReference type="CDD" id="cd00082">
    <property type="entry name" value="HisKA"/>
    <property type="match status" value="1"/>
</dbReference>
<dbReference type="CDD" id="cd00075">
    <property type="entry name" value="HATPase"/>
    <property type="match status" value="1"/>
</dbReference>
<keyword evidence="12" id="KW-1185">Reference proteome</keyword>
<keyword evidence="7" id="KW-0067">ATP-binding</keyword>
<dbReference type="InterPro" id="IPR005467">
    <property type="entry name" value="His_kinase_dom"/>
</dbReference>
<keyword evidence="9" id="KW-0472">Membrane</keyword>
<evidence type="ECO:0000256" key="9">
    <source>
        <dbReference type="SAM" id="Phobius"/>
    </source>
</evidence>
<dbReference type="Proteomes" id="UP000481417">
    <property type="component" value="Unassembled WGS sequence"/>
</dbReference>
<evidence type="ECO:0000256" key="1">
    <source>
        <dbReference type="ARBA" id="ARBA00000085"/>
    </source>
</evidence>
<evidence type="ECO:0000313" key="12">
    <source>
        <dbReference type="Proteomes" id="UP000481417"/>
    </source>
</evidence>
<evidence type="ECO:0000256" key="3">
    <source>
        <dbReference type="ARBA" id="ARBA00022553"/>
    </source>
</evidence>
<evidence type="ECO:0000256" key="7">
    <source>
        <dbReference type="ARBA" id="ARBA00022840"/>
    </source>
</evidence>
<evidence type="ECO:0000256" key="8">
    <source>
        <dbReference type="ARBA" id="ARBA00023012"/>
    </source>
</evidence>
<dbReference type="PROSITE" id="PS50109">
    <property type="entry name" value="HIS_KIN"/>
    <property type="match status" value="1"/>
</dbReference>
<gene>
    <name evidence="11" type="ORF">GIY56_03155</name>
</gene>
<dbReference type="InterPro" id="IPR004358">
    <property type="entry name" value="Sig_transdc_His_kin-like_C"/>
</dbReference>
<dbReference type="GO" id="GO:0000155">
    <property type="term" value="F:phosphorelay sensor kinase activity"/>
    <property type="evidence" value="ECO:0007669"/>
    <property type="project" value="InterPro"/>
</dbReference>
<dbReference type="SUPFAM" id="SSF55874">
    <property type="entry name" value="ATPase domain of HSP90 chaperone/DNA topoisomerase II/histidine kinase"/>
    <property type="match status" value="1"/>
</dbReference>
<evidence type="ECO:0000256" key="5">
    <source>
        <dbReference type="ARBA" id="ARBA00022741"/>
    </source>
</evidence>
<dbReference type="InterPro" id="IPR036890">
    <property type="entry name" value="HATPase_C_sf"/>
</dbReference>
<evidence type="ECO:0000256" key="6">
    <source>
        <dbReference type="ARBA" id="ARBA00022777"/>
    </source>
</evidence>
<keyword evidence="4" id="KW-0808">Transferase</keyword>
<dbReference type="GO" id="GO:0005524">
    <property type="term" value="F:ATP binding"/>
    <property type="evidence" value="ECO:0007669"/>
    <property type="project" value="UniProtKB-KW"/>
</dbReference>
<dbReference type="InterPro" id="IPR036097">
    <property type="entry name" value="HisK_dim/P_sf"/>
</dbReference>
<keyword evidence="8" id="KW-0902">Two-component regulatory system</keyword>
<proteinExistence type="predicted"/>
<protein>
    <recommendedName>
        <fullName evidence="2">histidine kinase</fullName>
        <ecNumber evidence="2">2.7.13.3</ecNumber>
    </recommendedName>
</protein>
<dbReference type="PANTHER" id="PTHR43065:SF10">
    <property type="entry name" value="PEROXIDE STRESS-ACTIVATED HISTIDINE KINASE MAK3"/>
    <property type="match status" value="1"/>
</dbReference>
<dbReference type="SUPFAM" id="SSF47384">
    <property type="entry name" value="Homodimeric domain of signal transducing histidine kinase"/>
    <property type="match status" value="1"/>
</dbReference>
<dbReference type="AlphaFoldDB" id="A0A6L6HM06"/>
<name>A0A6L6HM06_9RHOB</name>
<dbReference type="EC" id="2.7.13.3" evidence="2"/>
<dbReference type="Pfam" id="PF00512">
    <property type="entry name" value="HisKA"/>
    <property type="match status" value="1"/>
</dbReference>
<evidence type="ECO:0000313" key="11">
    <source>
        <dbReference type="EMBL" id="MTD99280.1"/>
    </source>
</evidence>
<feature type="transmembrane region" description="Helical" evidence="9">
    <location>
        <begin position="160"/>
        <end position="179"/>
    </location>
</feature>
<evidence type="ECO:0000259" key="10">
    <source>
        <dbReference type="PROSITE" id="PS50109"/>
    </source>
</evidence>
<reference evidence="11 12" key="1">
    <citation type="submission" date="2019-11" db="EMBL/GenBank/DDBJ databases">
        <authorList>
            <person name="Lang L."/>
        </authorList>
    </citation>
    <scope>NUCLEOTIDE SEQUENCE [LARGE SCALE GENOMIC DNA]</scope>
    <source>
        <strain evidence="11 12">YIM 132242</strain>
    </source>
</reference>
<dbReference type="Pfam" id="PF02518">
    <property type="entry name" value="HATPase_c"/>
    <property type="match status" value="1"/>
</dbReference>
<dbReference type="PRINTS" id="PR00344">
    <property type="entry name" value="BCTRLSENSOR"/>
</dbReference>
<keyword evidence="9" id="KW-0812">Transmembrane</keyword>
<comment type="caution">
    <text evidence="11">The sequence shown here is derived from an EMBL/GenBank/DDBJ whole genome shotgun (WGS) entry which is preliminary data.</text>
</comment>
<keyword evidence="6 11" id="KW-0418">Kinase</keyword>
<keyword evidence="5" id="KW-0547">Nucleotide-binding</keyword>
<keyword evidence="3" id="KW-0597">Phosphoprotein</keyword>
<evidence type="ECO:0000256" key="4">
    <source>
        <dbReference type="ARBA" id="ARBA00022679"/>
    </source>
</evidence>
<feature type="domain" description="Histidine kinase" evidence="10">
    <location>
        <begin position="250"/>
        <end position="460"/>
    </location>
</feature>
<dbReference type="Gene3D" id="3.30.565.10">
    <property type="entry name" value="Histidine kinase-like ATPase, C-terminal domain"/>
    <property type="match status" value="1"/>
</dbReference>
<feature type="transmembrane region" description="Helical" evidence="9">
    <location>
        <begin position="6"/>
        <end position="31"/>
    </location>
</feature>
<dbReference type="SMART" id="SM00388">
    <property type="entry name" value="HisKA"/>
    <property type="match status" value="1"/>
</dbReference>
<dbReference type="EMBL" id="WMBT01000001">
    <property type="protein sequence ID" value="MTD99280.1"/>
    <property type="molecule type" value="Genomic_DNA"/>
</dbReference>
<dbReference type="PANTHER" id="PTHR43065">
    <property type="entry name" value="SENSOR HISTIDINE KINASE"/>
    <property type="match status" value="1"/>
</dbReference>
<sequence>MRLNTITGRFAALTIIFVMLAELFILLPALASFRLDYLESRLERAQIASLALLATDESLASDLESELLQNAGVFNVVLRRNDIRQLVLSSPIPGPVAQTYDLREEGVAQTIDDAMGTLLNRRNEVIRVMGSPVNEAGQLIEITMETAPLRAAMIEYGVRLLLLSAAFSILTALLLNLAVQRLVLVPIRRVISHMVSYAEAPEDPRHIITPDARLVELRDAETAMASMQKTVTSALKQRERMAQLGEAVAKISHDLRNILTTAQIFADRLEDSGDPKVRRAAPKLVNSISRAVNLCETTLAFGKAEEPAPTLSRFPLAQLAAEVIEAESLASPAAQVDFLTDIPPTLTIRADRDQLYRVLANLARNARQAIEGTGQPGTVEIGAGETDSDWWIRVGDTGPGLPERAREYLFKPFSGSVRKGGTGLGLTIAADLVRGHGGRLDLVRSDTEGSEFMIHIPRDMAILPARQAVASR</sequence>